<evidence type="ECO:0000256" key="6">
    <source>
        <dbReference type="ARBA" id="ARBA00023157"/>
    </source>
</evidence>
<feature type="signal peptide" evidence="8">
    <location>
        <begin position="1"/>
        <end position="21"/>
    </location>
</feature>
<evidence type="ECO:0000256" key="1">
    <source>
        <dbReference type="ARBA" id="ARBA00004613"/>
    </source>
</evidence>
<comment type="subcellular location">
    <subcellularLocation>
        <location evidence="1">Secreted</location>
    </subcellularLocation>
</comment>
<reference evidence="9" key="1">
    <citation type="submission" date="2025-08" db="UniProtKB">
        <authorList>
            <consortium name="Ensembl"/>
        </authorList>
    </citation>
    <scope>IDENTIFICATION</scope>
</reference>
<comment type="similarity">
    <text evidence="2 7">Belongs to the IL-15/IL-21 family.</text>
</comment>
<evidence type="ECO:0000256" key="8">
    <source>
        <dbReference type="SAM" id="SignalP"/>
    </source>
</evidence>
<evidence type="ECO:0000256" key="4">
    <source>
        <dbReference type="ARBA" id="ARBA00022525"/>
    </source>
</evidence>
<keyword evidence="3 7" id="KW-0202">Cytokine</keyword>
<dbReference type="Gene3D" id="1.20.1250.70">
    <property type="entry name" value="Interleukin-15/Interleukin-21"/>
    <property type="match status" value="1"/>
</dbReference>
<evidence type="ECO:0000313" key="9">
    <source>
        <dbReference type="Ensembl" id="ENSCRFP00000019405.1"/>
    </source>
</evidence>
<dbReference type="InterPro" id="IPR003443">
    <property type="entry name" value="IL-15/IL-21_fam"/>
</dbReference>
<organism evidence="9 10">
    <name type="scientific">Cyanoderma ruficeps</name>
    <name type="common">rufous-capped babbler</name>
    <dbReference type="NCBI Taxonomy" id="181631"/>
    <lineage>
        <taxon>Eukaryota</taxon>
        <taxon>Metazoa</taxon>
        <taxon>Chordata</taxon>
        <taxon>Craniata</taxon>
        <taxon>Vertebrata</taxon>
        <taxon>Euteleostomi</taxon>
        <taxon>Archelosauria</taxon>
        <taxon>Archosauria</taxon>
        <taxon>Dinosauria</taxon>
        <taxon>Saurischia</taxon>
        <taxon>Theropoda</taxon>
        <taxon>Coelurosauria</taxon>
        <taxon>Aves</taxon>
        <taxon>Neognathae</taxon>
        <taxon>Neoaves</taxon>
        <taxon>Telluraves</taxon>
        <taxon>Australaves</taxon>
        <taxon>Passeriformes</taxon>
        <taxon>Sylvioidea</taxon>
        <taxon>Timaliidae</taxon>
        <taxon>Cyanoderma</taxon>
    </lineage>
</organism>
<dbReference type="GO" id="GO:0050778">
    <property type="term" value="P:positive regulation of immune response"/>
    <property type="evidence" value="ECO:0007669"/>
    <property type="project" value="TreeGrafter"/>
</dbReference>
<keyword evidence="6" id="KW-1015">Disulfide bond</keyword>
<dbReference type="GO" id="GO:0005126">
    <property type="term" value="F:cytokine receptor binding"/>
    <property type="evidence" value="ECO:0007669"/>
    <property type="project" value="InterPro"/>
</dbReference>
<evidence type="ECO:0000256" key="5">
    <source>
        <dbReference type="ARBA" id="ARBA00022729"/>
    </source>
</evidence>
<dbReference type="PANTHER" id="PTHR14356:SF3">
    <property type="entry name" value="INTERLEUKIN-15"/>
    <property type="match status" value="1"/>
</dbReference>
<dbReference type="Ensembl" id="ENSCRFT00000020054.1">
    <property type="protein sequence ID" value="ENSCRFP00000019405.1"/>
    <property type="gene ID" value="ENSCRFG00000014538.1"/>
</dbReference>
<dbReference type="GO" id="GO:0042119">
    <property type="term" value="P:neutrophil activation"/>
    <property type="evidence" value="ECO:0007669"/>
    <property type="project" value="TreeGrafter"/>
</dbReference>
<proteinExistence type="inferred from homology"/>
<sequence>MCKVIIFGCIAAAILLTAAYGAPVEKTEKEILLEALLSDLELLKGIDNDFLDFYTPNDKQECNHATLACFLKELKVLEQDVDEKYKQHVNNIVKNLEDLQDRGFSNPTCKKCEANEKNKFPEFHKAMTSFLQSMY</sequence>
<feature type="chain" id="PRO_5033991278" description="Interleukin" evidence="8">
    <location>
        <begin position="22"/>
        <end position="135"/>
    </location>
</feature>
<evidence type="ECO:0000313" key="10">
    <source>
        <dbReference type="Proteomes" id="UP000694396"/>
    </source>
</evidence>
<dbReference type="GO" id="GO:0005125">
    <property type="term" value="F:cytokine activity"/>
    <property type="evidence" value="ECO:0007669"/>
    <property type="project" value="UniProtKB-KW"/>
</dbReference>
<keyword evidence="10" id="KW-1185">Reference proteome</keyword>
<dbReference type="InterPro" id="IPR009079">
    <property type="entry name" value="4_helix_cytokine-like_core"/>
</dbReference>
<keyword evidence="5 8" id="KW-0732">Signal</keyword>
<dbReference type="SUPFAM" id="SSF47266">
    <property type="entry name" value="4-helical cytokines"/>
    <property type="match status" value="1"/>
</dbReference>
<dbReference type="AlphaFoldDB" id="A0A8C3RCM5"/>
<dbReference type="PANTHER" id="PTHR14356">
    <property type="entry name" value="INTERLEUKIN-15-RELATED"/>
    <property type="match status" value="1"/>
</dbReference>
<evidence type="ECO:0000256" key="7">
    <source>
        <dbReference type="RuleBase" id="RU003453"/>
    </source>
</evidence>
<evidence type="ECO:0000256" key="3">
    <source>
        <dbReference type="ARBA" id="ARBA00022514"/>
    </source>
</evidence>
<dbReference type="Pfam" id="PF02372">
    <property type="entry name" value="IL15"/>
    <property type="match status" value="1"/>
</dbReference>
<dbReference type="GO" id="GO:0042102">
    <property type="term" value="P:positive regulation of T cell proliferation"/>
    <property type="evidence" value="ECO:0007669"/>
    <property type="project" value="TreeGrafter"/>
</dbReference>
<reference evidence="9" key="2">
    <citation type="submission" date="2025-09" db="UniProtKB">
        <authorList>
            <consortium name="Ensembl"/>
        </authorList>
    </citation>
    <scope>IDENTIFICATION</scope>
</reference>
<accession>A0A8C3RCM5</accession>
<dbReference type="GO" id="GO:0001819">
    <property type="term" value="P:positive regulation of cytokine production"/>
    <property type="evidence" value="ECO:0007669"/>
    <property type="project" value="TreeGrafter"/>
</dbReference>
<dbReference type="Proteomes" id="UP000694396">
    <property type="component" value="Unplaced"/>
</dbReference>
<dbReference type="GO" id="GO:0006955">
    <property type="term" value="P:immune response"/>
    <property type="evidence" value="ECO:0007669"/>
    <property type="project" value="InterPro"/>
</dbReference>
<protein>
    <recommendedName>
        <fullName evidence="7">Interleukin</fullName>
    </recommendedName>
</protein>
<name>A0A8C3RCM5_9PASS</name>
<evidence type="ECO:0000256" key="2">
    <source>
        <dbReference type="ARBA" id="ARBA00006050"/>
    </source>
</evidence>
<dbReference type="GO" id="GO:0005615">
    <property type="term" value="C:extracellular space"/>
    <property type="evidence" value="ECO:0007669"/>
    <property type="project" value="UniProtKB-KW"/>
</dbReference>
<keyword evidence="4" id="KW-0964">Secreted</keyword>